<dbReference type="OrthoDB" id="2666006at2"/>
<name>K7ZES6_BDEBC</name>
<dbReference type="PROSITE" id="PS51257">
    <property type="entry name" value="PROKAR_LIPOPROTEIN"/>
    <property type="match status" value="1"/>
</dbReference>
<evidence type="ECO:0000256" key="1">
    <source>
        <dbReference type="SAM" id="MobiDB-lite"/>
    </source>
</evidence>
<dbReference type="AlphaFoldDB" id="K7ZES6"/>
<dbReference type="EMBL" id="CP002930">
    <property type="protein sequence ID" value="AFY00792.1"/>
    <property type="molecule type" value="Genomic_DNA"/>
</dbReference>
<sequence>MKHDSLATILTILLTVLTGCTKANVSKDSKTDSANLNLPSCTNNDLNHTECLTTGSSYVTETLGTDLTGTTATVPVPMGFYDGNSQFTGIAPDLQSSNIKNGVTLFGVSGTFDAAFSACGDNLLNATACTTALNRYVYNSEFGGRSSTCTPGQNTLACWTNSLNQYVTATSGNNINAVAGAISSTIPDGYYDGKVCTMSDADLVSSNIRSGVSIFGTTGNYAGDFQATIASGAHRSPGTVVQPNLESPGTSAQISHKSEMTTYVNSDLPSSAGLAYREVPNVHLDDNGADGVNCKMANRPSINCGTSQNSIALRIADCAAKNPTESLWDGAVQCNGGQGTWKLVTRAGPSQEVWQDERTQLIWGSPLTPSSWCTASGNRQEAPFYRSLSYNGTSTVPIIGNGTISAMSGGESSQNEWVTVAFSDSTHFSVTSDAGGTGCQAGAITSGTLTAVPGSSTTWGRSGYCSFTITQGSTPFASGDTMMLRSTEATTASCLPGSISGLQPSSPLSLCAEATGLSGVAGEDWSMGTYLPEKGRMGKNSVPSIFWRLPTLNDYRLAANNGANFVLPSISYYEMTSTVTSNILFPAASQRYDRSGYWTFTLPNSTASPQLNHTNFSIFARCVGR</sequence>
<dbReference type="HOGENOM" id="CLU_437237_0_0_7"/>
<dbReference type="RefSeq" id="WP_015090258.1">
    <property type="nucleotide sequence ID" value="NC_019567.1"/>
</dbReference>
<protein>
    <submittedName>
        <fullName evidence="2">Uncharacterized protein</fullName>
    </submittedName>
</protein>
<evidence type="ECO:0000313" key="3">
    <source>
        <dbReference type="Proteomes" id="UP000010074"/>
    </source>
</evidence>
<gene>
    <name evidence="2" type="ORF">Bdt_1092</name>
</gene>
<reference evidence="2 3" key="1">
    <citation type="journal article" date="2012" name="BMC Genomics">
        <title>Genome analysis of a simultaneously predatory and prey-independent, novel Bdellovibrio bacteriovorus from the River Tiber, supports in silico predictions of both ancient and recent lateral gene transfer from diverse bacteria.</title>
        <authorList>
            <person name="Hobley L."/>
            <person name="Lerner T.R."/>
            <person name="Williams L.E."/>
            <person name="Lambert C."/>
            <person name="Till R."/>
            <person name="Milner D.S."/>
            <person name="Basford S.M."/>
            <person name="Capeness M.J."/>
            <person name="Fenton A.K."/>
            <person name="Atterbury R.J."/>
            <person name="Harris M.A."/>
            <person name="Sockett R.E."/>
        </authorList>
    </citation>
    <scope>NUCLEOTIDE SEQUENCE [LARGE SCALE GENOMIC DNA]</scope>
    <source>
        <strain evidence="2 3">Tiberius</strain>
    </source>
</reference>
<organism evidence="2 3">
    <name type="scientific">Bdellovibrio bacteriovorus str. Tiberius</name>
    <dbReference type="NCBI Taxonomy" id="1069642"/>
    <lineage>
        <taxon>Bacteria</taxon>
        <taxon>Pseudomonadati</taxon>
        <taxon>Bdellovibrionota</taxon>
        <taxon>Bdellovibrionia</taxon>
        <taxon>Bdellovibrionales</taxon>
        <taxon>Pseudobdellovibrionaceae</taxon>
        <taxon>Bdellovibrio</taxon>
    </lineage>
</organism>
<accession>K7ZES6</accession>
<dbReference type="PATRIC" id="fig|1069642.3.peg.1077"/>
<feature type="compositionally biased region" description="Polar residues" evidence="1">
    <location>
        <begin position="239"/>
        <end position="256"/>
    </location>
</feature>
<feature type="region of interest" description="Disordered" evidence="1">
    <location>
        <begin position="236"/>
        <end position="256"/>
    </location>
</feature>
<evidence type="ECO:0000313" key="2">
    <source>
        <dbReference type="EMBL" id="AFY00792.1"/>
    </source>
</evidence>
<dbReference type="KEGG" id="bbat:Bdt_1092"/>
<dbReference type="Proteomes" id="UP000010074">
    <property type="component" value="Chromosome"/>
</dbReference>
<proteinExistence type="predicted"/>